<reference evidence="1" key="1">
    <citation type="submission" date="2019-10" db="EMBL/GenBank/DDBJ databases">
        <authorList>
            <consortium name="DOE Joint Genome Institute"/>
            <person name="Kuo A."/>
            <person name="Miyauchi S."/>
            <person name="Kiss E."/>
            <person name="Drula E."/>
            <person name="Kohler A."/>
            <person name="Sanchez-Garcia M."/>
            <person name="Andreopoulos B."/>
            <person name="Barry K.W."/>
            <person name="Bonito G."/>
            <person name="Buee M."/>
            <person name="Carver A."/>
            <person name="Chen C."/>
            <person name="Cichocki N."/>
            <person name="Clum A."/>
            <person name="Culley D."/>
            <person name="Crous P.W."/>
            <person name="Fauchery L."/>
            <person name="Girlanda M."/>
            <person name="Hayes R."/>
            <person name="Keri Z."/>
            <person name="Labutti K."/>
            <person name="Lipzen A."/>
            <person name="Lombard V."/>
            <person name="Magnuson J."/>
            <person name="Maillard F."/>
            <person name="Morin E."/>
            <person name="Murat C."/>
            <person name="Nolan M."/>
            <person name="Ohm R."/>
            <person name="Pangilinan J."/>
            <person name="Pereira M."/>
            <person name="Perotto S."/>
            <person name="Peter M."/>
            <person name="Riley R."/>
            <person name="Sitrit Y."/>
            <person name="Stielow B."/>
            <person name="Szollosi G."/>
            <person name="Zifcakova L."/>
            <person name="Stursova M."/>
            <person name="Spatafora J.W."/>
            <person name="Tedersoo L."/>
            <person name="Vaario L.-M."/>
            <person name="Yamada A."/>
            <person name="Yan M."/>
            <person name="Wang P."/>
            <person name="Xu J."/>
            <person name="Bruns T."/>
            <person name="Baldrian P."/>
            <person name="Vilgalys R."/>
            <person name="Henrissat B."/>
            <person name="Grigoriev I.V."/>
            <person name="Hibbett D."/>
            <person name="Nagy L.G."/>
            <person name="Martin F.M."/>
        </authorList>
    </citation>
    <scope>NUCLEOTIDE SEQUENCE</scope>
    <source>
        <strain evidence="1">P2</strain>
    </source>
</reference>
<gene>
    <name evidence="1" type="ORF">BDM02DRAFT_3182613</name>
</gene>
<proteinExistence type="predicted"/>
<keyword evidence="2" id="KW-1185">Reference proteome</keyword>
<evidence type="ECO:0000313" key="2">
    <source>
        <dbReference type="Proteomes" id="UP000886501"/>
    </source>
</evidence>
<dbReference type="EMBL" id="MU117963">
    <property type="protein sequence ID" value="KAF9653602.1"/>
    <property type="molecule type" value="Genomic_DNA"/>
</dbReference>
<protein>
    <submittedName>
        <fullName evidence="1">Uncharacterized protein</fullName>
    </submittedName>
</protein>
<name>A0ACB6ZVP0_THEGA</name>
<accession>A0ACB6ZVP0</accession>
<dbReference type="Proteomes" id="UP000886501">
    <property type="component" value="Unassembled WGS sequence"/>
</dbReference>
<organism evidence="1 2">
    <name type="scientific">Thelephora ganbajun</name>
    <name type="common">Ganba fungus</name>
    <dbReference type="NCBI Taxonomy" id="370292"/>
    <lineage>
        <taxon>Eukaryota</taxon>
        <taxon>Fungi</taxon>
        <taxon>Dikarya</taxon>
        <taxon>Basidiomycota</taxon>
        <taxon>Agaricomycotina</taxon>
        <taxon>Agaricomycetes</taxon>
        <taxon>Thelephorales</taxon>
        <taxon>Thelephoraceae</taxon>
        <taxon>Thelephora</taxon>
    </lineage>
</organism>
<sequence length="691" mass="77794">MQDSPPPIKRIKLESPPPGLSHSKDVLSLEKEEEEEEDVDNQCSICLQRLTDRTLIPRCSHEFCFECLVIWADQSRRCPLCAQGIGEYLIHNVRSKYDYTKYFLPPLRSGSPVLAVGGSSSSNQRRLTRRERQWGQRERREQEVQDQLERSIKRRKWVYRHNLYAKHVASNVYTRYRPFPTPAQFATSSDYISRATSFLRRELQVWPNLDIEFLTTFTLSIMKSLDIRSESAVKLLSEFLDMDQPYMEGHPHPNAEHFAHEMYSYLRSPFRDLYVYDKMVQVRTILLVLHFGMMNRKIFQADASNKFVETIRGQHFDHVLLRDIITHSREDRMEVVRTIGDEGLAERLLRGDESAADLGLMTRRGFGDYEIQVVKGKGKAMDLDEVANSPGPPTSGSEVERATIDKEAGDAQVCELPNTEHMVIGDSIRGNRDRRPKALTLRQSVQAHLSLQKTEPHKVSRPAAGPESRISGPGLRHGRPSLFERISGMEGVPHSQLVSVSAVDISASPDHAHPLRPAAVQPERLGVASSNINPTEEGTIDIDNQRPDLISNIIRQDNSATQADRPDRPPRINAEDVLERTRLRLAKMKNVVVAGIPPTAPTPPAIPLDPSTPAGAIPLVPVVATLRNKLLERLESERKRAIGAASGEPEVEPVAGNISEDSLKAELRARNQLRARLVVAKADRHVGNLEP</sequence>
<reference evidence="1" key="2">
    <citation type="journal article" date="2020" name="Nat. Commun.">
        <title>Large-scale genome sequencing of mycorrhizal fungi provides insights into the early evolution of symbiotic traits.</title>
        <authorList>
            <person name="Miyauchi S."/>
            <person name="Kiss E."/>
            <person name="Kuo A."/>
            <person name="Drula E."/>
            <person name="Kohler A."/>
            <person name="Sanchez-Garcia M."/>
            <person name="Morin E."/>
            <person name="Andreopoulos B."/>
            <person name="Barry K.W."/>
            <person name="Bonito G."/>
            <person name="Buee M."/>
            <person name="Carver A."/>
            <person name="Chen C."/>
            <person name="Cichocki N."/>
            <person name="Clum A."/>
            <person name="Culley D."/>
            <person name="Crous P.W."/>
            <person name="Fauchery L."/>
            <person name="Girlanda M."/>
            <person name="Hayes R.D."/>
            <person name="Keri Z."/>
            <person name="LaButti K."/>
            <person name="Lipzen A."/>
            <person name="Lombard V."/>
            <person name="Magnuson J."/>
            <person name="Maillard F."/>
            <person name="Murat C."/>
            <person name="Nolan M."/>
            <person name="Ohm R.A."/>
            <person name="Pangilinan J."/>
            <person name="Pereira M.F."/>
            <person name="Perotto S."/>
            <person name="Peter M."/>
            <person name="Pfister S."/>
            <person name="Riley R."/>
            <person name="Sitrit Y."/>
            <person name="Stielow J.B."/>
            <person name="Szollosi G."/>
            <person name="Zifcakova L."/>
            <person name="Stursova M."/>
            <person name="Spatafora J.W."/>
            <person name="Tedersoo L."/>
            <person name="Vaario L.M."/>
            <person name="Yamada A."/>
            <person name="Yan M."/>
            <person name="Wang P."/>
            <person name="Xu J."/>
            <person name="Bruns T."/>
            <person name="Baldrian P."/>
            <person name="Vilgalys R."/>
            <person name="Dunand C."/>
            <person name="Henrissat B."/>
            <person name="Grigoriev I.V."/>
            <person name="Hibbett D."/>
            <person name="Nagy L.G."/>
            <person name="Martin F.M."/>
        </authorList>
    </citation>
    <scope>NUCLEOTIDE SEQUENCE</scope>
    <source>
        <strain evidence="1">P2</strain>
    </source>
</reference>
<evidence type="ECO:0000313" key="1">
    <source>
        <dbReference type="EMBL" id="KAF9653602.1"/>
    </source>
</evidence>
<comment type="caution">
    <text evidence="1">The sequence shown here is derived from an EMBL/GenBank/DDBJ whole genome shotgun (WGS) entry which is preliminary data.</text>
</comment>